<organism evidence="2 3">
    <name type="scientific">Hydnum rufescens UP504</name>
    <dbReference type="NCBI Taxonomy" id="1448309"/>
    <lineage>
        <taxon>Eukaryota</taxon>
        <taxon>Fungi</taxon>
        <taxon>Dikarya</taxon>
        <taxon>Basidiomycota</taxon>
        <taxon>Agaricomycotina</taxon>
        <taxon>Agaricomycetes</taxon>
        <taxon>Cantharellales</taxon>
        <taxon>Hydnaceae</taxon>
        <taxon>Hydnum</taxon>
    </lineage>
</organism>
<keyword evidence="3" id="KW-1185">Reference proteome</keyword>
<gene>
    <name evidence="2" type="ORF">BS47DRAFT_1344464</name>
</gene>
<name>A0A9P6AWI3_9AGAM</name>
<reference evidence="2" key="1">
    <citation type="journal article" date="2020" name="Nat. Commun.">
        <title>Large-scale genome sequencing of mycorrhizal fungi provides insights into the early evolution of symbiotic traits.</title>
        <authorList>
            <person name="Miyauchi S."/>
            <person name="Kiss E."/>
            <person name="Kuo A."/>
            <person name="Drula E."/>
            <person name="Kohler A."/>
            <person name="Sanchez-Garcia M."/>
            <person name="Morin E."/>
            <person name="Andreopoulos B."/>
            <person name="Barry K.W."/>
            <person name="Bonito G."/>
            <person name="Buee M."/>
            <person name="Carver A."/>
            <person name="Chen C."/>
            <person name="Cichocki N."/>
            <person name="Clum A."/>
            <person name="Culley D."/>
            <person name="Crous P.W."/>
            <person name="Fauchery L."/>
            <person name="Girlanda M."/>
            <person name="Hayes R.D."/>
            <person name="Keri Z."/>
            <person name="LaButti K."/>
            <person name="Lipzen A."/>
            <person name="Lombard V."/>
            <person name="Magnuson J."/>
            <person name="Maillard F."/>
            <person name="Murat C."/>
            <person name="Nolan M."/>
            <person name="Ohm R.A."/>
            <person name="Pangilinan J."/>
            <person name="Pereira M.F."/>
            <person name="Perotto S."/>
            <person name="Peter M."/>
            <person name="Pfister S."/>
            <person name="Riley R."/>
            <person name="Sitrit Y."/>
            <person name="Stielow J.B."/>
            <person name="Szollosi G."/>
            <person name="Zifcakova L."/>
            <person name="Stursova M."/>
            <person name="Spatafora J.W."/>
            <person name="Tedersoo L."/>
            <person name="Vaario L.M."/>
            <person name="Yamada A."/>
            <person name="Yan M."/>
            <person name="Wang P."/>
            <person name="Xu J."/>
            <person name="Bruns T."/>
            <person name="Baldrian P."/>
            <person name="Vilgalys R."/>
            <person name="Dunand C."/>
            <person name="Henrissat B."/>
            <person name="Grigoriev I.V."/>
            <person name="Hibbett D."/>
            <person name="Nagy L.G."/>
            <person name="Martin F.M."/>
        </authorList>
    </citation>
    <scope>NUCLEOTIDE SEQUENCE</scope>
    <source>
        <strain evidence="2">UP504</strain>
    </source>
</reference>
<evidence type="ECO:0000313" key="3">
    <source>
        <dbReference type="Proteomes" id="UP000886523"/>
    </source>
</evidence>
<dbReference type="EMBL" id="MU128975">
    <property type="protein sequence ID" value="KAF9513237.1"/>
    <property type="molecule type" value="Genomic_DNA"/>
</dbReference>
<protein>
    <submittedName>
        <fullName evidence="2">Uncharacterized protein</fullName>
    </submittedName>
</protein>
<dbReference type="AlphaFoldDB" id="A0A9P6AWI3"/>
<sequence length="325" mass="37554">MYFFAKVLSLFKMSSLGERPVNAWYEQFVTLSREDHARFAAFHLLSIFHWEHRDPDSIIYLRVDRMSIDNDPWTCDDYQASSKALALYSKPSENQNTVESLNKAIDWCRPLDARGTFRYFTDPKSDPPSPTSSARSLGTTYFQNADTQPNILDVIIAVYAVSKLRPNYNAWEANCWWLARSIRRFIQTEWHGEPDGPIPPGVFVDRRRQQLLRDQSGIREIYKELNEALVKNVNLCLAHERAKEEAERADKEAERANKEAERANKEAERADKEAERANEEAEGGRGEAEGRRREAEGRRIAEDRAHAAETRLAELEAQLRLQTLH</sequence>
<comment type="caution">
    <text evidence="2">The sequence shown here is derived from an EMBL/GenBank/DDBJ whole genome shotgun (WGS) entry which is preliminary data.</text>
</comment>
<feature type="region of interest" description="Disordered" evidence="1">
    <location>
        <begin position="246"/>
        <end position="305"/>
    </location>
</feature>
<evidence type="ECO:0000256" key="1">
    <source>
        <dbReference type="SAM" id="MobiDB-lite"/>
    </source>
</evidence>
<dbReference type="Proteomes" id="UP000886523">
    <property type="component" value="Unassembled WGS sequence"/>
</dbReference>
<accession>A0A9P6AWI3</accession>
<proteinExistence type="predicted"/>
<evidence type="ECO:0000313" key="2">
    <source>
        <dbReference type="EMBL" id="KAF9513237.1"/>
    </source>
</evidence>